<organism evidence="2 3">
    <name type="scientific">Anaerovibrio lipolyticus DSM 3074</name>
    <dbReference type="NCBI Taxonomy" id="1120997"/>
    <lineage>
        <taxon>Bacteria</taxon>
        <taxon>Bacillati</taxon>
        <taxon>Bacillota</taxon>
        <taxon>Negativicutes</taxon>
        <taxon>Selenomonadales</taxon>
        <taxon>Selenomonadaceae</taxon>
        <taxon>Anaerovibrio</taxon>
    </lineage>
</organism>
<protein>
    <submittedName>
        <fullName evidence="2">ATPase/GTPase, AAA15 family</fullName>
    </submittedName>
</protein>
<evidence type="ECO:0000259" key="1">
    <source>
        <dbReference type="SMART" id="SM00382"/>
    </source>
</evidence>
<dbReference type="InterPro" id="IPR003593">
    <property type="entry name" value="AAA+_ATPase"/>
</dbReference>
<dbReference type="PANTHER" id="PTHR43581">
    <property type="entry name" value="ATP/GTP PHOSPHATASE"/>
    <property type="match status" value="1"/>
</dbReference>
<dbReference type="GO" id="GO:0005524">
    <property type="term" value="F:ATP binding"/>
    <property type="evidence" value="ECO:0007669"/>
    <property type="project" value="InterPro"/>
</dbReference>
<dbReference type="Gene3D" id="3.40.50.300">
    <property type="entry name" value="P-loop containing nucleotide triphosphate hydrolases"/>
    <property type="match status" value="1"/>
</dbReference>
<dbReference type="PANTHER" id="PTHR43581:SF4">
    <property type="entry name" value="ATP_GTP PHOSPHATASE"/>
    <property type="match status" value="1"/>
</dbReference>
<accession>A0A1M6FG17</accession>
<dbReference type="Proteomes" id="UP000191240">
    <property type="component" value="Unassembled WGS sequence"/>
</dbReference>
<dbReference type="Pfam" id="PF13304">
    <property type="entry name" value="AAA_21"/>
    <property type="match status" value="1"/>
</dbReference>
<dbReference type="InterPro" id="IPR051396">
    <property type="entry name" value="Bact_Antivir_Def_Nuclease"/>
</dbReference>
<dbReference type="OrthoDB" id="9784297at2"/>
<name>A0A1M6FG17_9FIRM</name>
<dbReference type="InterPro" id="IPR003959">
    <property type="entry name" value="ATPase_AAA_core"/>
</dbReference>
<evidence type="ECO:0000313" key="3">
    <source>
        <dbReference type="Proteomes" id="UP000191240"/>
    </source>
</evidence>
<dbReference type="EMBL" id="FQYW01000020">
    <property type="protein sequence ID" value="SHI96596.1"/>
    <property type="molecule type" value="Genomic_DNA"/>
</dbReference>
<dbReference type="SUPFAM" id="SSF52540">
    <property type="entry name" value="P-loop containing nucleoside triphosphate hydrolases"/>
    <property type="match status" value="1"/>
</dbReference>
<reference evidence="2 3" key="1">
    <citation type="submission" date="2016-11" db="EMBL/GenBank/DDBJ databases">
        <authorList>
            <person name="Jaros S."/>
            <person name="Januszkiewicz K."/>
            <person name="Wedrychowicz H."/>
        </authorList>
    </citation>
    <scope>NUCLEOTIDE SEQUENCE [LARGE SCALE GENOMIC DNA]</scope>
    <source>
        <strain evidence="2 3">DSM 3074</strain>
    </source>
</reference>
<dbReference type="RefSeq" id="WP_080326156.1">
    <property type="nucleotide sequence ID" value="NZ_FQYW01000020.1"/>
</dbReference>
<dbReference type="InterPro" id="IPR027417">
    <property type="entry name" value="P-loop_NTPase"/>
</dbReference>
<feature type="domain" description="AAA+ ATPase" evidence="1">
    <location>
        <begin position="21"/>
        <end position="298"/>
    </location>
</feature>
<dbReference type="CDD" id="cd00267">
    <property type="entry name" value="ABC_ATPase"/>
    <property type="match status" value="1"/>
</dbReference>
<evidence type="ECO:0000313" key="2">
    <source>
        <dbReference type="EMBL" id="SHI96596.1"/>
    </source>
</evidence>
<dbReference type="GO" id="GO:0016887">
    <property type="term" value="F:ATP hydrolysis activity"/>
    <property type="evidence" value="ECO:0007669"/>
    <property type="project" value="InterPro"/>
</dbReference>
<dbReference type="SMART" id="SM00382">
    <property type="entry name" value="AAA"/>
    <property type="match status" value="1"/>
</dbReference>
<dbReference type="AlphaFoldDB" id="A0A1M6FG17"/>
<sequence>MIERLYLKNFGMHHQIDWNNLGKINLIIGENGTGKTFLMKAMYTALKTMEQYKKGQDNQSLPDILADKLYWTFQPDSLGELVNKNYKEKLHFSMQSDGKIFEYSFGSDTVRKIIKLESESQENRVDNSVFIPAKEVLSLYQIILKSRDQDRAFGFDDTYVDLARALMLPGQQGNNYRRFAESRERLRSMVNGRVELDSKTNRWYYYQGRNTYTIGETAEGIKKIAIFDRLLVNRYISRNSVIFLDELESSLHPSAVVEFLDIIYNLAESGVQFFIASHSYFIIKKLFLLAQKYHESIPVLSLSLTNEPVYEDLKNGMPDNSIIDAAIALYSAEVEMLTGDDDDGDS</sequence>
<gene>
    <name evidence="2" type="ORF">SAMN02745671_02263</name>
</gene>
<proteinExistence type="predicted"/>